<organism evidence="10 11">
    <name type="scientific">Neptunicella marina</name>
    <dbReference type="NCBI Taxonomy" id="2125989"/>
    <lineage>
        <taxon>Bacteria</taxon>
        <taxon>Pseudomonadati</taxon>
        <taxon>Pseudomonadota</taxon>
        <taxon>Gammaproteobacteria</taxon>
        <taxon>Alteromonadales</taxon>
        <taxon>Alteromonadaceae</taxon>
        <taxon>Neptunicella</taxon>
    </lineage>
</organism>
<comment type="caution">
    <text evidence="10">The sequence shown here is derived from an EMBL/GenBank/DDBJ whole genome shotgun (WGS) entry which is preliminary data.</text>
</comment>
<comment type="similarity">
    <text evidence="2">Belongs to the Ap4A hydrolase family.</text>
</comment>
<dbReference type="Pfam" id="PF00149">
    <property type="entry name" value="Metallophos"/>
    <property type="match status" value="1"/>
</dbReference>
<evidence type="ECO:0000256" key="7">
    <source>
        <dbReference type="ARBA" id="ARBA00033210"/>
    </source>
</evidence>
<dbReference type="AlphaFoldDB" id="A0A8J6IRB8"/>
<accession>A0A8J6IRB8</accession>
<dbReference type="NCBIfam" id="TIGR00668">
    <property type="entry name" value="apaH"/>
    <property type="match status" value="1"/>
</dbReference>
<protein>
    <recommendedName>
        <fullName evidence="3">bis(5'-nucleosyl)-tetraphosphatase (symmetrical)</fullName>
        <ecNumber evidence="3">3.6.1.41</ecNumber>
    </recommendedName>
    <alternativeName>
        <fullName evidence="6">Ap4A hydrolase</fullName>
    </alternativeName>
    <alternativeName>
        <fullName evidence="5">Diadenosine 5',5'''-P1,P4-tetraphosphate pyrophosphohydrolase</fullName>
    </alternativeName>
    <alternativeName>
        <fullName evidence="7">Diadenosine tetraphosphatase</fullName>
    </alternativeName>
</protein>
<proteinExistence type="inferred from homology"/>
<dbReference type="RefSeq" id="WP_186505862.1">
    <property type="nucleotide sequence ID" value="NZ_JACNEP010000003.1"/>
</dbReference>
<dbReference type="PANTHER" id="PTHR40942:SF4">
    <property type="entry name" value="CYTOCHROME C5"/>
    <property type="match status" value="1"/>
</dbReference>
<dbReference type="Gene3D" id="3.60.21.10">
    <property type="match status" value="1"/>
</dbReference>
<dbReference type="CDD" id="cd07422">
    <property type="entry name" value="MPP_ApaH"/>
    <property type="match status" value="1"/>
</dbReference>
<evidence type="ECO:0000256" key="6">
    <source>
        <dbReference type="ARBA" id="ARBA00032248"/>
    </source>
</evidence>
<keyword evidence="4 10" id="KW-0378">Hydrolase</keyword>
<evidence type="ECO:0000259" key="9">
    <source>
        <dbReference type="Pfam" id="PF00149"/>
    </source>
</evidence>
<dbReference type="GO" id="GO:0008803">
    <property type="term" value="F:bis(5'-nucleosyl)-tetraphosphatase (symmetrical) activity"/>
    <property type="evidence" value="ECO:0007669"/>
    <property type="project" value="UniProtKB-EC"/>
</dbReference>
<evidence type="ECO:0000256" key="3">
    <source>
        <dbReference type="ARBA" id="ARBA00012506"/>
    </source>
</evidence>
<reference evidence="10" key="1">
    <citation type="journal article" date="2018" name="Int. J. Syst. Evol. Microbiol.">
        <title>Neptunicella marina gen. nov., sp. nov., isolated from surface seawater.</title>
        <authorList>
            <person name="Liu X."/>
            <person name="Lai Q."/>
            <person name="Du Y."/>
            <person name="Zhang X."/>
            <person name="Liu Z."/>
            <person name="Sun F."/>
            <person name="Shao Z."/>
        </authorList>
    </citation>
    <scope>NUCLEOTIDE SEQUENCE</scope>
    <source>
        <strain evidence="10">S27-2</strain>
    </source>
</reference>
<dbReference type="Proteomes" id="UP000601768">
    <property type="component" value="Unassembled WGS sequence"/>
</dbReference>
<evidence type="ECO:0000256" key="8">
    <source>
        <dbReference type="ARBA" id="ARBA00049417"/>
    </source>
</evidence>
<dbReference type="SUPFAM" id="SSF56300">
    <property type="entry name" value="Metallo-dependent phosphatases"/>
    <property type="match status" value="1"/>
</dbReference>
<dbReference type="PIRSF" id="PIRSF000903">
    <property type="entry name" value="B5n-ttraPtase_sm"/>
    <property type="match status" value="1"/>
</dbReference>
<name>A0A8J6IRB8_9ALTE</name>
<feature type="domain" description="Calcineurin-like phosphoesterase" evidence="9">
    <location>
        <begin position="5"/>
        <end position="138"/>
    </location>
</feature>
<dbReference type="InterPro" id="IPR004843">
    <property type="entry name" value="Calcineurin-like_PHP"/>
</dbReference>
<comment type="function">
    <text evidence="1">Hydrolyzes diadenosine 5',5'''-P1,P4-tetraphosphate to yield ADP.</text>
</comment>
<reference evidence="10" key="2">
    <citation type="submission" date="2020-08" db="EMBL/GenBank/DDBJ databases">
        <authorList>
            <person name="Lai Q."/>
        </authorList>
    </citation>
    <scope>NUCLEOTIDE SEQUENCE</scope>
    <source>
        <strain evidence="10">S27-2</strain>
    </source>
</reference>
<dbReference type="NCBIfam" id="NF001204">
    <property type="entry name" value="PRK00166.1"/>
    <property type="match status" value="1"/>
</dbReference>
<dbReference type="EC" id="3.6.1.41" evidence="3"/>
<evidence type="ECO:0000256" key="4">
    <source>
        <dbReference type="ARBA" id="ARBA00022801"/>
    </source>
</evidence>
<evidence type="ECO:0000313" key="10">
    <source>
        <dbReference type="EMBL" id="MBC3765391.1"/>
    </source>
</evidence>
<sequence length="268" mass="30264">MADYVVGDIQACYSELRLLLDKAGFNPANDKLWATGDLIGRGPQALQTLTYLRDLGDSFETVLGNHDLHFLAVSQKIKSDKPENKFESVLTSPALNEIVEWLRHKPLACKIMKGRLLTHAGLYPGWSLKDAIEYSDEVSKKLSSPDWHQLLQSMYSNNPLKWSNKLKGIPRYRFIINAMTRMRFVTQNGELNFSAKSSIASAPKHLQPWFSHPATQLKPHQQVLFGHWAALDGETGSEQFIGLDTGCVWGNKLTLLNLETNDYFFVKA</sequence>
<evidence type="ECO:0000313" key="11">
    <source>
        <dbReference type="Proteomes" id="UP000601768"/>
    </source>
</evidence>
<dbReference type="EMBL" id="JACNEP010000003">
    <property type="protein sequence ID" value="MBC3765391.1"/>
    <property type="molecule type" value="Genomic_DNA"/>
</dbReference>
<dbReference type="InterPro" id="IPR029052">
    <property type="entry name" value="Metallo-depent_PP-like"/>
</dbReference>
<evidence type="ECO:0000256" key="2">
    <source>
        <dbReference type="ARBA" id="ARBA00005419"/>
    </source>
</evidence>
<dbReference type="InterPro" id="IPR004617">
    <property type="entry name" value="ApaH"/>
</dbReference>
<evidence type="ECO:0000256" key="1">
    <source>
        <dbReference type="ARBA" id="ARBA00003413"/>
    </source>
</evidence>
<keyword evidence="11" id="KW-1185">Reference proteome</keyword>
<dbReference type="PANTHER" id="PTHR40942">
    <property type="match status" value="1"/>
</dbReference>
<comment type="catalytic activity">
    <reaction evidence="8">
        <text>P(1),P(4)-bis(5'-adenosyl) tetraphosphate + H2O = 2 ADP + 2 H(+)</text>
        <dbReference type="Rhea" id="RHEA:24252"/>
        <dbReference type="ChEBI" id="CHEBI:15377"/>
        <dbReference type="ChEBI" id="CHEBI:15378"/>
        <dbReference type="ChEBI" id="CHEBI:58141"/>
        <dbReference type="ChEBI" id="CHEBI:456216"/>
        <dbReference type="EC" id="3.6.1.41"/>
    </reaction>
</comment>
<gene>
    <name evidence="10" type="ORF">H8B19_05850</name>
</gene>
<evidence type="ECO:0000256" key="5">
    <source>
        <dbReference type="ARBA" id="ARBA00031248"/>
    </source>
</evidence>